<name>A0A6B9RGD7_9CAUD</name>
<dbReference type="EMBL" id="MK759883">
    <property type="protein sequence ID" value="QHI00512.1"/>
    <property type="molecule type" value="Genomic_DNA"/>
</dbReference>
<evidence type="ECO:0000313" key="2">
    <source>
        <dbReference type="Proteomes" id="UP000463933"/>
    </source>
</evidence>
<proteinExistence type="predicted"/>
<reference evidence="1 2" key="1">
    <citation type="submission" date="2019-04" db="EMBL/GenBank/DDBJ databases">
        <title>Whole genome sequence analysis of broad host range Salmonella enterica bacteriophages.</title>
        <authorList>
            <person name="Bhandare S.G."/>
            <person name="Colavecchio A."/>
            <person name="Emond-Rheault J.-G."/>
            <person name="Hamel J."/>
            <person name="Kukavica-Ibrulj I."/>
            <person name="Boyle B."/>
            <person name="Levesque R.C."/>
            <person name="Goodridge L."/>
        </authorList>
    </citation>
    <scope>NUCLEOTIDE SEQUENCE [LARGE SCALE GENOMIC DNA]</scope>
</reference>
<organism evidence="1 2">
    <name type="scientific">Salmonella phage vB_SenS_SB15</name>
    <dbReference type="NCBI Taxonomy" id="2698416"/>
    <lineage>
        <taxon>Viruses</taxon>
        <taxon>Duplodnaviria</taxon>
        <taxon>Heunggongvirae</taxon>
        <taxon>Uroviricota</taxon>
        <taxon>Caudoviricetes</taxon>
        <taxon>Sarkviridae</taxon>
        <taxon>Guernseyvirinae</taxon>
        <taxon>Jerseyvirus</taxon>
        <taxon>Jerseyvirus SB3</taxon>
        <taxon>Jerseyvirus AG11</taxon>
    </lineage>
</organism>
<accession>A0A6B9RGD7</accession>
<dbReference type="Proteomes" id="UP000463933">
    <property type="component" value="Genome"/>
</dbReference>
<sequence length="36" mass="4355">MLSKLIIYYFREEDCRICPRCGIEHTKREGCIDEYA</sequence>
<evidence type="ECO:0000313" key="1">
    <source>
        <dbReference type="EMBL" id="QHI00512.1"/>
    </source>
</evidence>
<protein>
    <submittedName>
        <fullName evidence="1">Uncharacterized protein</fullName>
    </submittedName>
</protein>